<accession>A0AA97LC86</accession>
<dbReference type="GO" id="GO:0005886">
    <property type="term" value="C:plasma membrane"/>
    <property type="evidence" value="ECO:0007669"/>
    <property type="project" value="UniProtKB-SubCell"/>
</dbReference>
<feature type="transmembrane region" description="Helical" evidence="11">
    <location>
        <begin position="198"/>
        <end position="224"/>
    </location>
</feature>
<evidence type="ECO:0000256" key="10">
    <source>
        <dbReference type="ARBA" id="ARBA00023224"/>
    </source>
</evidence>
<evidence type="ECO:0000256" key="2">
    <source>
        <dbReference type="ARBA" id="ARBA00022475"/>
    </source>
</evidence>
<evidence type="ECO:0000256" key="8">
    <source>
        <dbReference type="ARBA" id="ARBA00023136"/>
    </source>
</evidence>
<evidence type="ECO:0000256" key="6">
    <source>
        <dbReference type="ARBA" id="ARBA00022989"/>
    </source>
</evidence>
<dbReference type="PROSITE" id="PS50262">
    <property type="entry name" value="G_PROTEIN_RECEP_F1_2"/>
    <property type="match status" value="1"/>
</dbReference>
<dbReference type="AlphaFoldDB" id="A0AA97LC86"/>
<feature type="transmembrane region" description="Helical" evidence="11">
    <location>
        <begin position="56"/>
        <end position="76"/>
    </location>
</feature>
<dbReference type="InterPro" id="IPR047132">
    <property type="entry name" value="Olfact_rcpt_6C-like"/>
</dbReference>
<feature type="transmembrane region" description="Helical" evidence="11">
    <location>
        <begin position="96"/>
        <end position="118"/>
    </location>
</feature>
<evidence type="ECO:0000256" key="7">
    <source>
        <dbReference type="ARBA" id="ARBA00023040"/>
    </source>
</evidence>
<dbReference type="Pfam" id="PF13853">
    <property type="entry name" value="7tm_4"/>
    <property type="match status" value="1"/>
</dbReference>
<dbReference type="FunFam" id="1.20.1070.10:FF:000001">
    <property type="entry name" value="Olfactory receptor"/>
    <property type="match status" value="1"/>
</dbReference>
<feature type="transmembrane region" description="Helical" evidence="11">
    <location>
        <begin position="138"/>
        <end position="156"/>
    </location>
</feature>
<protein>
    <submittedName>
        <fullName evidence="14">Olfactory receptor 6X1-like</fullName>
    </submittedName>
</protein>
<proteinExistence type="predicted"/>
<gene>
    <name evidence="14" type="primary">LOC129339878</name>
</gene>
<dbReference type="GO" id="GO:0004930">
    <property type="term" value="F:G protein-coupled receptor activity"/>
    <property type="evidence" value="ECO:0007669"/>
    <property type="project" value="UniProtKB-KW"/>
</dbReference>
<dbReference type="PANTHER" id="PTHR26454">
    <property type="entry name" value="OLFACTORY RECEPTOR"/>
    <property type="match status" value="1"/>
</dbReference>
<dbReference type="RefSeq" id="XP_054850428.1">
    <property type="nucleotide sequence ID" value="XM_054994453.1"/>
</dbReference>
<evidence type="ECO:0000256" key="11">
    <source>
        <dbReference type="SAM" id="Phobius"/>
    </source>
</evidence>
<organism evidence="13 14">
    <name type="scientific">Eublepharis macularius</name>
    <name type="common">Leopard gecko</name>
    <name type="synonym">Cyrtodactylus macularius</name>
    <dbReference type="NCBI Taxonomy" id="481883"/>
    <lineage>
        <taxon>Eukaryota</taxon>
        <taxon>Metazoa</taxon>
        <taxon>Chordata</taxon>
        <taxon>Craniata</taxon>
        <taxon>Vertebrata</taxon>
        <taxon>Euteleostomi</taxon>
        <taxon>Lepidosauria</taxon>
        <taxon>Squamata</taxon>
        <taxon>Bifurcata</taxon>
        <taxon>Gekkota</taxon>
        <taxon>Eublepharidae</taxon>
        <taxon>Eublepharinae</taxon>
        <taxon>Eublepharis</taxon>
    </lineage>
</organism>
<feature type="transmembrane region" description="Helical" evidence="11">
    <location>
        <begin position="236"/>
        <end position="258"/>
    </location>
</feature>
<dbReference type="GeneID" id="129339878"/>
<dbReference type="CDD" id="cd15912">
    <property type="entry name" value="7tmA_OR6C-like"/>
    <property type="match status" value="1"/>
</dbReference>
<feature type="transmembrane region" description="Helical" evidence="11">
    <location>
        <begin position="20"/>
        <end position="49"/>
    </location>
</feature>
<keyword evidence="13" id="KW-1185">Reference proteome</keyword>
<evidence type="ECO:0000259" key="12">
    <source>
        <dbReference type="PROSITE" id="PS50262"/>
    </source>
</evidence>
<evidence type="ECO:0000256" key="5">
    <source>
        <dbReference type="ARBA" id="ARBA00022725"/>
    </source>
</evidence>
<dbReference type="PRINTS" id="PR00237">
    <property type="entry name" value="GPCRRHODOPSN"/>
</dbReference>
<keyword evidence="7" id="KW-0297">G-protein coupled receptor</keyword>
<dbReference type="PRINTS" id="PR00245">
    <property type="entry name" value="OLFACTORYR"/>
</dbReference>
<dbReference type="KEGG" id="emc:129339878"/>
<keyword evidence="6 11" id="KW-1133">Transmembrane helix</keyword>
<dbReference type="SUPFAM" id="SSF81321">
    <property type="entry name" value="Family A G protein-coupled receptor-like"/>
    <property type="match status" value="1"/>
</dbReference>
<keyword evidence="3" id="KW-0716">Sensory transduction</keyword>
<keyword evidence="4 11" id="KW-0812">Transmembrane</keyword>
<dbReference type="Proteomes" id="UP001190640">
    <property type="component" value="Chromosome 12"/>
</dbReference>
<sequence>MMNTSAVTEFVLLGFPFLHPIRSLCFLVVLVTYSLCVLGNGFILTIVLIDQKLQTPMYGFLCNLAFLEICYTSIIVPKLLQTFVSTRTTICYRCCMAQIFFIFSFGAIQLLILTVMAFDRYIAICKPLHYPVIMTKKVCIQLATGCWLVGFAYNFFEAVQLWTLPFCDSNVVDHYLCDIGPVLSLSCADARLLEFLGLLSAVSIVIITFSLIVVSYIFIISTILRIPSSTGRKKAFSTCTSHLAVVSILYGAIAFMYIRPNVRSSFHLSKVVAVLNTVVAPMLNPFIYTIRNVEVKQAFWRAVCKTGGPLKRSFLGSMDDKEVLE</sequence>
<keyword evidence="10" id="KW-0807">Transducer</keyword>
<dbReference type="Gene3D" id="1.20.1070.10">
    <property type="entry name" value="Rhodopsin 7-helix transmembrane proteins"/>
    <property type="match status" value="1"/>
</dbReference>
<dbReference type="PANTHER" id="PTHR26454:SF30">
    <property type="entry name" value="OLFACTORY RECEPTOR 6X1"/>
    <property type="match status" value="1"/>
</dbReference>
<evidence type="ECO:0000256" key="4">
    <source>
        <dbReference type="ARBA" id="ARBA00022692"/>
    </source>
</evidence>
<evidence type="ECO:0000313" key="13">
    <source>
        <dbReference type="Proteomes" id="UP001190640"/>
    </source>
</evidence>
<evidence type="ECO:0000256" key="9">
    <source>
        <dbReference type="ARBA" id="ARBA00023170"/>
    </source>
</evidence>
<feature type="transmembrane region" description="Helical" evidence="11">
    <location>
        <begin position="270"/>
        <end position="290"/>
    </location>
</feature>
<name>A0AA97LC86_EUBMA</name>
<keyword evidence="9" id="KW-0675">Receptor</keyword>
<evidence type="ECO:0000313" key="14">
    <source>
        <dbReference type="RefSeq" id="XP_054850428.1"/>
    </source>
</evidence>
<comment type="subcellular location">
    <subcellularLocation>
        <location evidence="1">Cell membrane</location>
        <topology evidence="1">Multi-pass membrane protein</topology>
    </subcellularLocation>
</comment>
<reference evidence="14" key="1">
    <citation type="submission" date="2025-08" db="UniProtKB">
        <authorList>
            <consortium name="RefSeq"/>
        </authorList>
    </citation>
    <scope>IDENTIFICATION</scope>
    <source>
        <tissue evidence="14">Blood</tissue>
    </source>
</reference>
<dbReference type="GO" id="GO:0004984">
    <property type="term" value="F:olfactory receptor activity"/>
    <property type="evidence" value="ECO:0007669"/>
    <property type="project" value="InterPro"/>
</dbReference>
<dbReference type="InterPro" id="IPR017452">
    <property type="entry name" value="GPCR_Rhodpsn_7TM"/>
</dbReference>
<evidence type="ECO:0000256" key="3">
    <source>
        <dbReference type="ARBA" id="ARBA00022606"/>
    </source>
</evidence>
<dbReference type="InterPro" id="IPR000276">
    <property type="entry name" value="GPCR_Rhodpsn"/>
</dbReference>
<keyword evidence="8 11" id="KW-0472">Membrane</keyword>
<keyword evidence="2" id="KW-1003">Cell membrane</keyword>
<feature type="domain" description="G-protein coupled receptors family 1 profile" evidence="12">
    <location>
        <begin position="39"/>
        <end position="288"/>
    </location>
</feature>
<dbReference type="InterPro" id="IPR000725">
    <property type="entry name" value="Olfact_rcpt"/>
</dbReference>
<evidence type="ECO:0000256" key="1">
    <source>
        <dbReference type="ARBA" id="ARBA00004651"/>
    </source>
</evidence>
<keyword evidence="5" id="KW-0552">Olfaction</keyword>